<dbReference type="OrthoDB" id="6710589at2"/>
<gene>
    <name evidence="1" type="ORF">KPC_1492</name>
</gene>
<name>A0A2U3MY67_9GAMM</name>
<dbReference type="EMBL" id="OOGT01000052">
    <property type="protein sequence ID" value="SPL70314.1"/>
    <property type="molecule type" value="Genomic_DNA"/>
</dbReference>
<dbReference type="AlphaFoldDB" id="A0A2U3MY67"/>
<accession>A0A2U3MY67</accession>
<sequence length="126" mass="14030">MSKTIIPTLTRTHQRLILDNEKLLVTNARLDKGYSYKQGDLLVISDINRYMPAQDESFYHAICGQDVTLEEAEIKDINGIEVPIYLSGIFNIEAVTVCGNPVPKAKYDSARSAGNENKIILLKMGS</sequence>
<protein>
    <submittedName>
        <fullName evidence="1">Uncharacterized protein</fullName>
    </submittedName>
</protein>
<organism evidence="1 2">
    <name type="scientific">Acinetobacter stercoris</name>
    <dbReference type="NCBI Taxonomy" id="2126983"/>
    <lineage>
        <taxon>Bacteria</taxon>
        <taxon>Pseudomonadati</taxon>
        <taxon>Pseudomonadota</taxon>
        <taxon>Gammaproteobacteria</taxon>
        <taxon>Moraxellales</taxon>
        <taxon>Moraxellaceae</taxon>
        <taxon>Acinetobacter</taxon>
    </lineage>
</organism>
<evidence type="ECO:0000313" key="1">
    <source>
        <dbReference type="EMBL" id="SPL70314.1"/>
    </source>
</evidence>
<dbReference type="InParanoid" id="A0A2U3MY67"/>
<dbReference type="Proteomes" id="UP000245974">
    <property type="component" value="Unassembled WGS sequence"/>
</dbReference>
<reference evidence="2" key="1">
    <citation type="submission" date="2018-03" db="EMBL/GenBank/DDBJ databases">
        <authorList>
            <person name="Blom J."/>
        </authorList>
    </citation>
    <scope>NUCLEOTIDE SEQUENCE [LARGE SCALE GENOMIC DNA]</scope>
    <source>
        <strain evidence="2">KPC-SM-21</strain>
    </source>
</reference>
<dbReference type="RefSeq" id="WP_121973794.1">
    <property type="nucleotide sequence ID" value="NZ_OOGT01000052.1"/>
</dbReference>
<keyword evidence="2" id="KW-1185">Reference proteome</keyword>
<evidence type="ECO:0000313" key="2">
    <source>
        <dbReference type="Proteomes" id="UP000245974"/>
    </source>
</evidence>
<proteinExistence type="predicted"/>